<evidence type="ECO:0000256" key="1">
    <source>
        <dbReference type="SAM" id="MobiDB-lite"/>
    </source>
</evidence>
<comment type="caution">
    <text evidence="3">The sequence shown here is derived from an EMBL/GenBank/DDBJ whole genome shotgun (WGS) entry which is preliminary data.</text>
</comment>
<dbReference type="Gene3D" id="1.10.510.10">
    <property type="entry name" value="Transferase(Phosphotransferase) domain 1"/>
    <property type="match status" value="1"/>
</dbReference>
<dbReference type="Pfam" id="PF00069">
    <property type="entry name" value="Pkinase"/>
    <property type="match status" value="1"/>
</dbReference>
<evidence type="ECO:0000313" key="4">
    <source>
        <dbReference type="Proteomes" id="UP000237441"/>
    </source>
</evidence>
<dbReference type="SUPFAM" id="SSF56112">
    <property type="entry name" value="Protein kinase-like (PK-like)"/>
    <property type="match status" value="1"/>
</dbReference>
<feature type="compositionally biased region" description="Polar residues" evidence="1">
    <location>
        <begin position="51"/>
        <end position="60"/>
    </location>
</feature>
<dbReference type="Proteomes" id="UP000237441">
    <property type="component" value="Unassembled WGS sequence"/>
</dbReference>
<evidence type="ECO:0000259" key="2">
    <source>
        <dbReference type="SMART" id="SM00220"/>
    </source>
</evidence>
<name>A0A2S7Y253_BEABA</name>
<feature type="region of interest" description="Disordered" evidence="1">
    <location>
        <begin position="32"/>
        <end position="60"/>
    </location>
</feature>
<dbReference type="OrthoDB" id="5140520at2759"/>
<gene>
    <name evidence="3" type="ORF">BB8028_0002g05690</name>
</gene>
<dbReference type="GO" id="GO:0005524">
    <property type="term" value="F:ATP binding"/>
    <property type="evidence" value="ECO:0007669"/>
    <property type="project" value="InterPro"/>
</dbReference>
<dbReference type="AlphaFoldDB" id="A0A2S7Y253"/>
<proteinExistence type="predicted"/>
<feature type="domain" description="Protein kinase" evidence="2">
    <location>
        <begin position="75"/>
        <end position="282"/>
    </location>
</feature>
<dbReference type="GO" id="GO:0004672">
    <property type="term" value="F:protein kinase activity"/>
    <property type="evidence" value="ECO:0007669"/>
    <property type="project" value="InterPro"/>
</dbReference>
<dbReference type="EMBL" id="JRHA01000002">
    <property type="protein sequence ID" value="PQK10245.1"/>
    <property type="molecule type" value="Genomic_DNA"/>
</dbReference>
<dbReference type="InterPro" id="IPR000719">
    <property type="entry name" value="Prot_kinase_dom"/>
</dbReference>
<sequence length="312" mass="35310">MPPKRENHKSNVDFAAALRQHGALHATAAQDFGEQATSNSSPPNRWKKNTNEVTSSHGRTAANRTVLSESPWTCYNELYSLQFGTSVHFSIAERKQFQPEENPLCIVKRFSAVDAQECIQSVQRIRHPQFVQALDFFLVQEEYFVAFEYMPLSLAEVAGNPLMNDLRLSSMLGQVVDGLLYLEKNSLGHGQLTCSNILIDTSGSVKLWGQEFIQKRLSFKETIKSLAVITMKLVQGYAKEDGTIGLDRPGRFPLGFDFLSALEQMSSMRDLTKHKLLRPPWSKKVLVGLVSLVHIWSDRGYKLNPRKREHET</sequence>
<dbReference type="SMART" id="SM00220">
    <property type="entry name" value="S_TKc"/>
    <property type="match status" value="1"/>
</dbReference>
<organism evidence="3 4">
    <name type="scientific">Beauveria bassiana</name>
    <name type="common">White muscardine disease fungus</name>
    <name type="synonym">Tritirachium shiotae</name>
    <dbReference type="NCBI Taxonomy" id="176275"/>
    <lineage>
        <taxon>Eukaryota</taxon>
        <taxon>Fungi</taxon>
        <taxon>Dikarya</taxon>
        <taxon>Ascomycota</taxon>
        <taxon>Pezizomycotina</taxon>
        <taxon>Sordariomycetes</taxon>
        <taxon>Hypocreomycetidae</taxon>
        <taxon>Hypocreales</taxon>
        <taxon>Cordycipitaceae</taxon>
        <taxon>Beauveria</taxon>
    </lineage>
</organism>
<reference evidence="3 4" key="1">
    <citation type="submission" date="2016-07" db="EMBL/GenBank/DDBJ databases">
        <title>Comparative genomics of the entomopathogenic fungus Beauveria bassiana.</title>
        <authorList>
            <person name="Valero Jimenez C.A."/>
            <person name="Zwaan B.J."/>
            <person name="Van Kan J.A."/>
            <person name="Takken W."/>
            <person name="Debets A.J."/>
            <person name="Schoustra S.E."/>
            <person name="Koenraadt C.J."/>
        </authorList>
    </citation>
    <scope>NUCLEOTIDE SEQUENCE [LARGE SCALE GENOMIC DNA]</scope>
    <source>
        <strain evidence="3 4">ARSEF 8028</strain>
    </source>
</reference>
<evidence type="ECO:0000313" key="3">
    <source>
        <dbReference type="EMBL" id="PQK10245.1"/>
    </source>
</evidence>
<dbReference type="InterPro" id="IPR011009">
    <property type="entry name" value="Kinase-like_dom_sf"/>
</dbReference>
<protein>
    <recommendedName>
        <fullName evidence="2">Protein kinase domain-containing protein</fullName>
    </recommendedName>
</protein>
<accession>A0A2S7Y253</accession>